<dbReference type="Proteomes" id="UP000007801">
    <property type="component" value="Unassembled WGS sequence"/>
</dbReference>
<protein>
    <recommendedName>
        <fullName evidence="3">F-box domain-containing protein</fullName>
    </recommendedName>
</protein>
<dbReference type="InParanoid" id="A0A0P8XV08"/>
<accession>A0A0P8XV08</accession>
<keyword evidence="2" id="KW-1185">Reference proteome</keyword>
<proteinExistence type="predicted"/>
<dbReference type="Gene3D" id="3.80.10.10">
    <property type="entry name" value="Ribonuclease Inhibitor"/>
    <property type="match status" value="1"/>
</dbReference>
<evidence type="ECO:0008006" key="3">
    <source>
        <dbReference type="Google" id="ProtNLM"/>
    </source>
</evidence>
<dbReference type="OrthoDB" id="7867104at2759"/>
<gene>
    <name evidence="1" type="primary">Dana\GF27914</name>
    <name evidence="1" type="ORF">GF27914</name>
</gene>
<evidence type="ECO:0000313" key="2">
    <source>
        <dbReference type="Proteomes" id="UP000007801"/>
    </source>
</evidence>
<dbReference type="InterPro" id="IPR032675">
    <property type="entry name" value="LRR_dom_sf"/>
</dbReference>
<evidence type="ECO:0000313" key="1">
    <source>
        <dbReference type="EMBL" id="KPU73170.1"/>
    </source>
</evidence>
<dbReference type="EMBL" id="CH902620">
    <property type="protein sequence ID" value="KPU73170.1"/>
    <property type="molecule type" value="Genomic_DNA"/>
</dbReference>
<sequence length="367" mass="42689">METAVNILDLPFLVLDEIFKHLDEWDKWSLAVAHDYLGKAFACHIKDAYATVTLHYNSDWFLERILPLCGSKILHIDLEDNFNNFIILDQLINDCFDNLQSINITVDDQEVEYIKRYLLHGKKFQTLRVRINASSSNFSKLVNSFLKLGNLKELHIKDADCRIGNLIRRFTYLEDLQLDFGPFQFRLNIYDVLLPLKNLRKVKIVGLGQMPQLPTTEMFGALESFCICNSIICQIDLPVCPKLKQIGFWSNFCPSSILFKWIFDHATTLEKVSIAVEGLNKDNIFEIIKKCKFLRDFHLKMEIESFISKEFVGKVNDILKSNGYTSEKPIVLVLPNKSFERVEQIVGGKKFDCINFLNSMFYWENRN</sequence>
<organism evidence="1 2">
    <name type="scientific">Drosophila ananassae</name>
    <name type="common">Fruit fly</name>
    <dbReference type="NCBI Taxonomy" id="7217"/>
    <lineage>
        <taxon>Eukaryota</taxon>
        <taxon>Metazoa</taxon>
        <taxon>Ecdysozoa</taxon>
        <taxon>Arthropoda</taxon>
        <taxon>Hexapoda</taxon>
        <taxon>Insecta</taxon>
        <taxon>Pterygota</taxon>
        <taxon>Neoptera</taxon>
        <taxon>Endopterygota</taxon>
        <taxon>Diptera</taxon>
        <taxon>Brachycera</taxon>
        <taxon>Muscomorpha</taxon>
        <taxon>Ephydroidea</taxon>
        <taxon>Drosophilidae</taxon>
        <taxon>Drosophila</taxon>
        <taxon>Sophophora</taxon>
    </lineage>
</organism>
<dbReference type="AlphaFoldDB" id="A0A0P8XV08"/>
<name>A0A0P8XV08_DROAN</name>
<reference evidence="1 2" key="1">
    <citation type="journal article" date="2007" name="Nature">
        <title>Evolution of genes and genomes on the Drosophila phylogeny.</title>
        <authorList>
            <consortium name="Drosophila 12 Genomes Consortium"/>
            <person name="Clark A.G."/>
            <person name="Eisen M.B."/>
            <person name="Smith D.R."/>
            <person name="Bergman C.M."/>
            <person name="Oliver B."/>
            <person name="Markow T.A."/>
            <person name="Kaufman T.C."/>
            <person name="Kellis M."/>
            <person name="Gelbart W."/>
            <person name="Iyer V.N."/>
            <person name="Pollard D.A."/>
            <person name="Sackton T.B."/>
            <person name="Larracuente A.M."/>
            <person name="Singh N.D."/>
            <person name="Abad J.P."/>
            <person name="Abt D.N."/>
            <person name="Adryan B."/>
            <person name="Aguade M."/>
            <person name="Akashi H."/>
            <person name="Anderson W.W."/>
            <person name="Aquadro C.F."/>
            <person name="Ardell D.H."/>
            <person name="Arguello R."/>
            <person name="Artieri C.G."/>
            <person name="Barbash D.A."/>
            <person name="Barker D."/>
            <person name="Barsanti P."/>
            <person name="Batterham P."/>
            <person name="Batzoglou S."/>
            <person name="Begun D."/>
            <person name="Bhutkar A."/>
            <person name="Blanco E."/>
            <person name="Bosak S.A."/>
            <person name="Bradley R.K."/>
            <person name="Brand A.D."/>
            <person name="Brent M.R."/>
            <person name="Brooks A.N."/>
            <person name="Brown R.H."/>
            <person name="Butlin R.K."/>
            <person name="Caggese C."/>
            <person name="Calvi B.R."/>
            <person name="Bernardo de Carvalho A."/>
            <person name="Caspi A."/>
            <person name="Castrezana S."/>
            <person name="Celniker S.E."/>
            <person name="Chang J.L."/>
            <person name="Chapple C."/>
            <person name="Chatterji S."/>
            <person name="Chinwalla A."/>
            <person name="Civetta A."/>
            <person name="Clifton S.W."/>
            <person name="Comeron J.M."/>
            <person name="Costello J.C."/>
            <person name="Coyne J.A."/>
            <person name="Daub J."/>
            <person name="David R.G."/>
            <person name="Delcher A.L."/>
            <person name="Delehaunty K."/>
            <person name="Do C.B."/>
            <person name="Ebling H."/>
            <person name="Edwards K."/>
            <person name="Eickbush T."/>
            <person name="Evans J.D."/>
            <person name="Filipski A."/>
            <person name="Findeiss S."/>
            <person name="Freyhult E."/>
            <person name="Fulton L."/>
            <person name="Fulton R."/>
            <person name="Garcia A.C."/>
            <person name="Gardiner A."/>
            <person name="Garfield D.A."/>
            <person name="Garvin B.E."/>
            <person name="Gibson G."/>
            <person name="Gilbert D."/>
            <person name="Gnerre S."/>
            <person name="Godfrey J."/>
            <person name="Good R."/>
            <person name="Gotea V."/>
            <person name="Gravely B."/>
            <person name="Greenberg A.J."/>
            <person name="Griffiths-Jones S."/>
            <person name="Gross S."/>
            <person name="Guigo R."/>
            <person name="Gustafson E.A."/>
            <person name="Haerty W."/>
            <person name="Hahn M.W."/>
            <person name="Halligan D.L."/>
            <person name="Halpern A.L."/>
            <person name="Halter G.M."/>
            <person name="Han M.V."/>
            <person name="Heger A."/>
            <person name="Hillier L."/>
            <person name="Hinrichs A.S."/>
            <person name="Holmes I."/>
            <person name="Hoskins R.A."/>
            <person name="Hubisz M.J."/>
            <person name="Hultmark D."/>
            <person name="Huntley M.A."/>
            <person name="Jaffe D.B."/>
            <person name="Jagadeeshan S."/>
            <person name="Jeck W.R."/>
            <person name="Johnson J."/>
            <person name="Jones C.D."/>
            <person name="Jordan W.C."/>
            <person name="Karpen G.H."/>
            <person name="Kataoka E."/>
            <person name="Keightley P.D."/>
            <person name="Kheradpour P."/>
            <person name="Kirkness E.F."/>
            <person name="Koerich L.B."/>
            <person name="Kristiansen K."/>
            <person name="Kudrna D."/>
            <person name="Kulathinal R.J."/>
            <person name="Kumar S."/>
            <person name="Kwok R."/>
            <person name="Lander E."/>
            <person name="Langley C.H."/>
            <person name="Lapoint R."/>
            <person name="Lazzaro B.P."/>
            <person name="Lee S.J."/>
            <person name="Levesque L."/>
            <person name="Li R."/>
            <person name="Lin C.F."/>
            <person name="Lin M.F."/>
            <person name="Lindblad-Toh K."/>
            <person name="Llopart A."/>
            <person name="Long M."/>
            <person name="Low L."/>
            <person name="Lozovsky E."/>
            <person name="Lu J."/>
            <person name="Luo M."/>
            <person name="Machado C.A."/>
            <person name="Makalowski W."/>
            <person name="Marzo M."/>
            <person name="Matsuda M."/>
            <person name="Matzkin L."/>
            <person name="McAllister B."/>
            <person name="McBride C.S."/>
            <person name="McKernan B."/>
            <person name="McKernan K."/>
            <person name="Mendez-Lago M."/>
            <person name="Minx P."/>
            <person name="Mollenhauer M.U."/>
            <person name="Montooth K."/>
            <person name="Mount S.M."/>
            <person name="Mu X."/>
            <person name="Myers E."/>
            <person name="Negre B."/>
            <person name="Newfeld S."/>
            <person name="Nielsen R."/>
            <person name="Noor M.A."/>
            <person name="O'Grady P."/>
            <person name="Pachter L."/>
            <person name="Papaceit M."/>
            <person name="Parisi M.J."/>
            <person name="Parisi M."/>
            <person name="Parts L."/>
            <person name="Pedersen J.S."/>
            <person name="Pesole G."/>
            <person name="Phillippy A.M."/>
            <person name="Ponting C.P."/>
            <person name="Pop M."/>
            <person name="Porcelli D."/>
            <person name="Powell J.R."/>
            <person name="Prohaska S."/>
            <person name="Pruitt K."/>
            <person name="Puig M."/>
            <person name="Quesneville H."/>
            <person name="Ram K.R."/>
            <person name="Rand D."/>
            <person name="Rasmussen M.D."/>
            <person name="Reed L.K."/>
            <person name="Reenan R."/>
            <person name="Reily A."/>
            <person name="Remington K.A."/>
            <person name="Rieger T.T."/>
            <person name="Ritchie M.G."/>
            <person name="Robin C."/>
            <person name="Rogers Y.H."/>
            <person name="Rohde C."/>
            <person name="Rozas J."/>
            <person name="Rubenfield M.J."/>
            <person name="Ruiz A."/>
            <person name="Russo S."/>
            <person name="Salzberg S.L."/>
            <person name="Sanchez-Gracia A."/>
            <person name="Saranga D.J."/>
            <person name="Sato H."/>
            <person name="Schaeffer S.W."/>
            <person name="Schatz M.C."/>
            <person name="Schlenke T."/>
            <person name="Schwartz R."/>
            <person name="Segarra C."/>
            <person name="Singh R.S."/>
            <person name="Sirot L."/>
            <person name="Sirota M."/>
            <person name="Sisneros N.B."/>
            <person name="Smith C.D."/>
            <person name="Smith T.F."/>
            <person name="Spieth J."/>
            <person name="Stage D.E."/>
            <person name="Stark A."/>
            <person name="Stephan W."/>
            <person name="Strausberg R.L."/>
            <person name="Strempel S."/>
            <person name="Sturgill D."/>
            <person name="Sutton G."/>
            <person name="Sutton G.G."/>
            <person name="Tao W."/>
            <person name="Teichmann S."/>
            <person name="Tobari Y.N."/>
            <person name="Tomimura Y."/>
            <person name="Tsolas J.M."/>
            <person name="Valente V.L."/>
            <person name="Venter E."/>
            <person name="Venter J.C."/>
            <person name="Vicario S."/>
            <person name="Vieira F.G."/>
            <person name="Vilella A.J."/>
            <person name="Villasante A."/>
            <person name="Walenz B."/>
            <person name="Wang J."/>
            <person name="Wasserman M."/>
            <person name="Watts T."/>
            <person name="Wilson D."/>
            <person name="Wilson R.K."/>
            <person name="Wing R.A."/>
            <person name="Wolfner M.F."/>
            <person name="Wong A."/>
            <person name="Wong G.K."/>
            <person name="Wu C.I."/>
            <person name="Wu G."/>
            <person name="Yamamoto D."/>
            <person name="Yang H.P."/>
            <person name="Yang S.P."/>
            <person name="Yorke J.A."/>
            <person name="Yoshida K."/>
            <person name="Zdobnov E."/>
            <person name="Zhang P."/>
            <person name="Zhang Y."/>
            <person name="Zimin A.V."/>
            <person name="Baldwin J."/>
            <person name="Abdouelleil A."/>
            <person name="Abdulkadir J."/>
            <person name="Abebe A."/>
            <person name="Abera B."/>
            <person name="Abreu J."/>
            <person name="Acer S.C."/>
            <person name="Aftuck L."/>
            <person name="Alexander A."/>
            <person name="An P."/>
            <person name="Anderson E."/>
            <person name="Anderson S."/>
            <person name="Arachi H."/>
            <person name="Azer M."/>
            <person name="Bachantsang P."/>
            <person name="Barry A."/>
            <person name="Bayul T."/>
            <person name="Berlin A."/>
            <person name="Bessette D."/>
            <person name="Bloom T."/>
            <person name="Blye J."/>
            <person name="Boguslavskiy L."/>
            <person name="Bonnet C."/>
            <person name="Boukhgalter B."/>
            <person name="Bourzgui I."/>
            <person name="Brown A."/>
            <person name="Cahill P."/>
            <person name="Channer S."/>
            <person name="Cheshatsang Y."/>
            <person name="Chuda L."/>
            <person name="Citroen M."/>
            <person name="Collymore A."/>
            <person name="Cooke P."/>
            <person name="Costello M."/>
            <person name="D'Aco K."/>
            <person name="Daza R."/>
            <person name="De Haan G."/>
            <person name="DeGray S."/>
            <person name="DeMaso C."/>
            <person name="Dhargay N."/>
            <person name="Dooley K."/>
            <person name="Dooley E."/>
            <person name="Doricent M."/>
            <person name="Dorje P."/>
            <person name="Dorjee K."/>
            <person name="Dupes A."/>
            <person name="Elong R."/>
            <person name="Falk J."/>
            <person name="Farina A."/>
            <person name="Faro S."/>
            <person name="Ferguson D."/>
            <person name="Fisher S."/>
            <person name="Foley C.D."/>
            <person name="Franke A."/>
            <person name="Friedrich D."/>
            <person name="Gadbois L."/>
            <person name="Gearin G."/>
            <person name="Gearin C.R."/>
            <person name="Giannoukos G."/>
            <person name="Goode T."/>
            <person name="Graham J."/>
            <person name="Grandbois E."/>
            <person name="Grewal S."/>
            <person name="Gyaltsen K."/>
            <person name="Hafez N."/>
            <person name="Hagos B."/>
            <person name="Hall J."/>
            <person name="Henson C."/>
            <person name="Hollinger A."/>
            <person name="Honan T."/>
            <person name="Huard M.D."/>
            <person name="Hughes L."/>
            <person name="Hurhula B."/>
            <person name="Husby M.E."/>
            <person name="Kamat A."/>
            <person name="Kanga B."/>
            <person name="Kashin S."/>
            <person name="Khazanovich D."/>
            <person name="Kisner P."/>
            <person name="Lance K."/>
            <person name="Lara M."/>
            <person name="Lee W."/>
            <person name="Lennon N."/>
            <person name="Letendre F."/>
            <person name="LeVine R."/>
            <person name="Lipovsky A."/>
            <person name="Liu X."/>
            <person name="Liu J."/>
            <person name="Liu S."/>
            <person name="Lokyitsang T."/>
            <person name="Lokyitsang Y."/>
            <person name="Lubonja R."/>
            <person name="Lui A."/>
            <person name="MacDonald P."/>
            <person name="Magnisalis V."/>
            <person name="Maru K."/>
            <person name="Matthews C."/>
            <person name="McCusker W."/>
            <person name="McDonough S."/>
            <person name="Mehta T."/>
            <person name="Meldrim J."/>
            <person name="Meneus L."/>
            <person name="Mihai O."/>
            <person name="Mihalev A."/>
            <person name="Mihova T."/>
            <person name="Mittelman R."/>
            <person name="Mlenga V."/>
            <person name="Montmayeur A."/>
            <person name="Mulrain L."/>
            <person name="Navidi A."/>
            <person name="Naylor J."/>
            <person name="Negash T."/>
            <person name="Nguyen T."/>
            <person name="Nguyen N."/>
            <person name="Nicol R."/>
            <person name="Norbu C."/>
            <person name="Norbu N."/>
            <person name="Novod N."/>
            <person name="O'Neill B."/>
            <person name="Osman S."/>
            <person name="Markiewicz E."/>
            <person name="Oyono O.L."/>
            <person name="Patti C."/>
            <person name="Phunkhang P."/>
            <person name="Pierre F."/>
            <person name="Priest M."/>
            <person name="Raghuraman S."/>
            <person name="Rege F."/>
            <person name="Reyes R."/>
            <person name="Rise C."/>
            <person name="Rogov P."/>
            <person name="Ross K."/>
            <person name="Ryan E."/>
            <person name="Settipalli S."/>
            <person name="Shea T."/>
            <person name="Sherpa N."/>
            <person name="Shi L."/>
            <person name="Shih D."/>
            <person name="Sparrow T."/>
            <person name="Spaulding J."/>
            <person name="Stalker J."/>
            <person name="Stange-Thomann N."/>
            <person name="Stavropoulos S."/>
            <person name="Stone C."/>
            <person name="Strader C."/>
            <person name="Tesfaye S."/>
            <person name="Thomson T."/>
            <person name="Thoulutsang Y."/>
            <person name="Thoulutsang D."/>
            <person name="Topham K."/>
            <person name="Topping I."/>
            <person name="Tsamla T."/>
            <person name="Vassiliev H."/>
            <person name="Vo A."/>
            <person name="Wangchuk T."/>
            <person name="Wangdi T."/>
            <person name="Weiand M."/>
            <person name="Wilkinson J."/>
            <person name="Wilson A."/>
            <person name="Yadav S."/>
            <person name="Young G."/>
            <person name="Yu Q."/>
            <person name="Zembek L."/>
            <person name="Zhong D."/>
            <person name="Zimmer A."/>
            <person name="Zwirko Z."/>
            <person name="Jaffe D.B."/>
            <person name="Alvarez P."/>
            <person name="Brockman W."/>
            <person name="Butler J."/>
            <person name="Chin C."/>
            <person name="Gnerre S."/>
            <person name="Grabherr M."/>
            <person name="Kleber M."/>
            <person name="Mauceli E."/>
            <person name="MacCallum I."/>
        </authorList>
    </citation>
    <scope>NUCLEOTIDE SEQUENCE [LARGE SCALE GENOMIC DNA]</scope>
    <source>
        <strain evidence="2">Tucson 14024-0371.13</strain>
    </source>
</reference>
<dbReference type="SUPFAM" id="SSF52047">
    <property type="entry name" value="RNI-like"/>
    <property type="match status" value="1"/>
</dbReference>